<evidence type="ECO:0000256" key="2">
    <source>
        <dbReference type="ARBA" id="ARBA00022692"/>
    </source>
</evidence>
<evidence type="ECO:0000256" key="3">
    <source>
        <dbReference type="ARBA" id="ARBA00022989"/>
    </source>
</evidence>
<keyword evidence="4" id="KW-0472">Membrane</keyword>
<evidence type="ECO:0000256" key="1">
    <source>
        <dbReference type="ARBA" id="ARBA00004141"/>
    </source>
</evidence>
<comment type="subcellular location">
    <subcellularLocation>
        <location evidence="1">Membrane</location>
        <topology evidence="1">Multi-pass membrane protein</topology>
    </subcellularLocation>
</comment>
<organism evidence="5 6">
    <name type="scientific">Dracunculus medinensis</name>
    <name type="common">Guinea worm</name>
    <dbReference type="NCBI Taxonomy" id="318479"/>
    <lineage>
        <taxon>Eukaryota</taxon>
        <taxon>Metazoa</taxon>
        <taxon>Ecdysozoa</taxon>
        <taxon>Nematoda</taxon>
        <taxon>Chromadorea</taxon>
        <taxon>Rhabditida</taxon>
        <taxon>Spirurina</taxon>
        <taxon>Dracunculoidea</taxon>
        <taxon>Dracunculidae</taxon>
        <taxon>Dracunculus</taxon>
    </lineage>
</organism>
<accession>A0A158Q6J6</accession>
<protein>
    <submittedName>
        <fullName evidence="6">Membrane transporter protein</fullName>
    </submittedName>
</protein>
<evidence type="ECO:0000313" key="5">
    <source>
        <dbReference type="Proteomes" id="UP000038040"/>
    </source>
</evidence>
<reference evidence="6" key="1">
    <citation type="submission" date="2016-04" db="UniProtKB">
        <authorList>
            <consortium name="WormBaseParasite"/>
        </authorList>
    </citation>
    <scope>IDENTIFICATION</scope>
</reference>
<keyword evidence="3" id="KW-1133">Transmembrane helix</keyword>
<evidence type="ECO:0000313" key="6">
    <source>
        <dbReference type="WBParaSite" id="DME_0001027901-mRNA-1"/>
    </source>
</evidence>
<dbReference type="PANTHER" id="PTHR31154">
    <property type="entry name" value="MEMBRANE TRANSPORTER PROTEIN"/>
    <property type="match status" value="1"/>
</dbReference>
<dbReference type="AlphaFoldDB" id="A0A158Q6J6"/>
<proteinExistence type="predicted"/>
<dbReference type="WBParaSite" id="DME_0001027901-mRNA-1">
    <property type="protein sequence ID" value="DME_0001027901-mRNA-1"/>
    <property type="gene ID" value="DME_0001027901"/>
</dbReference>
<evidence type="ECO:0000256" key="4">
    <source>
        <dbReference type="ARBA" id="ARBA00023136"/>
    </source>
</evidence>
<dbReference type="PANTHER" id="PTHR31154:SF4">
    <property type="entry name" value="MEMBRANE TRANSPORTER PROTEIN"/>
    <property type="match status" value="1"/>
</dbReference>
<keyword evidence="2" id="KW-0812">Transmembrane</keyword>
<dbReference type="Pfam" id="PF01925">
    <property type="entry name" value="TauE"/>
    <property type="match status" value="1"/>
</dbReference>
<dbReference type="Proteomes" id="UP000038040">
    <property type="component" value="Unplaced"/>
</dbReference>
<sequence length="360" mass="40639">LDHIEKSHDLKDARFIERLLAKHRRLLGVLIPFMLFQIIYWLLAYRYKFLYLFREKYIMSLIMIFGGLIGGMTTEGGGAVAFPAMTLVLHIDPTIARDFSLMIQSCGLSAAAFTIFFMSIVVEWYSIIFSSLGAIFGIIVGLEVIDQRITPPQKKMAFVSIFFSFALALFILNSEKKRIIFDRIQNFSPLKATVLVVNGFFGGILTAVTGSGIDIYSFSILTLLFRINEKVATPTSVVLMFLNSIAGFFWRQFIQQEISKDAWEYFAVCVPVVVLCAPTGSFLASHFHRLVLANLIYFLEIVALGGAIIAIKPEWGLILLSLVMISVSFVFYYCIGRIGRNEVSKYDAEKTKTTRDTMHN</sequence>
<name>A0A158Q6J6_DRAME</name>
<dbReference type="InterPro" id="IPR002781">
    <property type="entry name" value="TM_pro_TauE-like"/>
</dbReference>
<dbReference type="GO" id="GO:0016020">
    <property type="term" value="C:membrane"/>
    <property type="evidence" value="ECO:0007669"/>
    <property type="project" value="UniProtKB-SubCell"/>
</dbReference>